<evidence type="ECO:0000256" key="2">
    <source>
        <dbReference type="ARBA" id="ARBA00023125"/>
    </source>
</evidence>
<dbReference type="RefSeq" id="WP_310407794.1">
    <property type="nucleotide sequence ID" value="NZ_JAVDYC010000001.1"/>
</dbReference>
<evidence type="ECO:0000256" key="1">
    <source>
        <dbReference type="ARBA" id="ARBA00023015"/>
    </source>
</evidence>
<dbReference type="Pfam" id="PF17918">
    <property type="entry name" value="TetR_C_15"/>
    <property type="match status" value="1"/>
</dbReference>
<dbReference type="InterPro" id="IPR050109">
    <property type="entry name" value="HTH-type_TetR-like_transc_reg"/>
</dbReference>
<dbReference type="GO" id="GO:0000976">
    <property type="term" value="F:transcription cis-regulatory region binding"/>
    <property type="evidence" value="ECO:0007669"/>
    <property type="project" value="TreeGrafter"/>
</dbReference>
<proteinExistence type="predicted"/>
<dbReference type="Proteomes" id="UP001183629">
    <property type="component" value="Unassembled WGS sequence"/>
</dbReference>
<dbReference type="SUPFAM" id="SSF46689">
    <property type="entry name" value="Homeodomain-like"/>
    <property type="match status" value="1"/>
</dbReference>
<accession>A0AAE3ZL45</accession>
<evidence type="ECO:0000313" key="6">
    <source>
        <dbReference type="EMBL" id="MDR7319875.1"/>
    </source>
</evidence>
<sequence length="185" mass="20359">MRADAVRNRQRIFDEARDAVAAGEIDLTLNELARRAGVGVGTVYRWFPTQRAMLEGVVQDGVRSLTSRAHRALEQPDGDEAFAAFLRDALTMAQERPGLFTVLISGTDETEQTLQAKAELADAVARLLDRVDPEPRPAPTMTAEYLLKLLCGLMHALSELPPDSRADATGVYVGMVMRGIQPQRR</sequence>
<dbReference type="EMBL" id="JAVDYC010000001">
    <property type="protein sequence ID" value="MDR7319875.1"/>
    <property type="molecule type" value="Genomic_DNA"/>
</dbReference>
<dbReference type="Gene3D" id="1.10.357.10">
    <property type="entry name" value="Tetracycline Repressor, domain 2"/>
    <property type="match status" value="1"/>
</dbReference>
<dbReference type="AlphaFoldDB" id="A0AAE3ZL45"/>
<evidence type="ECO:0000259" key="5">
    <source>
        <dbReference type="PROSITE" id="PS50977"/>
    </source>
</evidence>
<dbReference type="GO" id="GO:0003700">
    <property type="term" value="F:DNA-binding transcription factor activity"/>
    <property type="evidence" value="ECO:0007669"/>
    <property type="project" value="TreeGrafter"/>
</dbReference>
<gene>
    <name evidence="6" type="ORF">J2S44_000125</name>
</gene>
<dbReference type="PROSITE" id="PS50977">
    <property type="entry name" value="HTH_TETR_2"/>
    <property type="match status" value="1"/>
</dbReference>
<evidence type="ECO:0000313" key="7">
    <source>
        <dbReference type="Proteomes" id="UP001183629"/>
    </source>
</evidence>
<keyword evidence="7" id="KW-1185">Reference proteome</keyword>
<comment type="caution">
    <text evidence="6">The sequence shown here is derived from an EMBL/GenBank/DDBJ whole genome shotgun (WGS) entry which is preliminary data.</text>
</comment>
<dbReference type="PANTHER" id="PTHR30055:SF234">
    <property type="entry name" value="HTH-TYPE TRANSCRIPTIONAL REGULATOR BETI"/>
    <property type="match status" value="1"/>
</dbReference>
<reference evidence="6 7" key="1">
    <citation type="submission" date="2023-07" db="EMBL/GenBank/DDBJ databases">
        <title>Sequencing the genomes of 1000 actinobacteria strains.</title>
        <authorList>
            <person name="Klenk H.-P."/>
        </authorList>
    </citation>
    <scope>NUCLEOTIDE SEQUENCE [LARGE SCALE GENOMIC DNA]</scope>
    <source>
        <strain evidence="6 7">DSM 44711</strain>
    </source>
</reference>
<dbReference type="Pfam" id="PF00440">
    <property type="entry name" value="TetR_N"/>
    <property type="match status" value="1"/>
</dbReference>
<dbReference type="InterPro" id="IPR009057">
    <property type="entry name" value="Homeodomain-like_sf"/>
</dbReference>
<feature type="domain" description="HTH tetR-type" evidence="5">
    <location>
        <begin position="6"/>
        <end position="65"/>
    </location>
</feature>
<keyword evidence="1" id="KW-0805">Transcription regulation</keyword>
<evidence type="ECO:0000256" key="4">
    <source>
        <dbReference type="PROSITE-ProRule" id="PRU00335"/>
    </source>
</evidence>
<dbReference type="InterPro" id="IPR041669">
    <property type="entry name" value="TetR_C_15"/>
</dbReference>
<protein>
    <submittedName>
        <fullName evidence="6">AcrR family transcriptional regulator</fullName>
    </submittedName>
</protein>
<keyword evidence="3" id="KW-0804">Transcription</keyword>
<evidence type="ECO:0000256" key="3">
    <source>
        <dbReference type="ARBA" id="ARBA00023163"/>
    </source>
</evidence>
<dbReference type="InterPro" id="IPR001647">
    <property type="entry name" value="HTH_TetR"/>
</dbReference>
<dbReference type="PANTHER" id="PTHR30055">
    <property type="entry name" value="HTH-TYPE TRANSCRIPTIONAL REGULATOR RUTR"/>
    <property type="match status" value="1"/>
</dbReference>
<organism evidence="6 7">
    <name type="scientific">Catenuloplanes niger</name>
    <dbReference type="NCBI Taxonomy" id="587534"/>
    <lineage>
        <taxon>Bacteria</taxon>
        <taxon>Bacillati</taxon>
        <taxon>Actinomycetota</taxon>
        <taxon>Actinomycetes</taxon>
        <taxon>Micromonosporales</taxon>
        <taxon>Micromonosporaceae</taxon>
        <taxon>Catenuloplanes</taxon>
    </lineage>
</organism>
<feature type="DNA-binding region" description="H-T-H motif" evidence="4">
    <location>
        <begin position="28"/>
        <end position="47"/>
    </location>
</feature>
<name>A0AAE3ZL45_9ACTN</name>
<keyword evidence="2 4" id="KW-0238">DNA-binding</keyword>